<dbReference type="Proteomes" id="UP000694556">
    <property type="component" value="Chromosome 4"/>
</dbReference>
<dbReference type="GO" id="GO:0004252">
    <property type="term" value="F:serine-type endopeptidase activity"/>
    <property type="evidence" value="ECO:0007669"/>
    <property type="project" value="InterPro"/>
</dbReference>
<reference evidence="15" key="3">
    <citation type="submission" date="2025-09" db="UniProtKB">
        <authorList>
            <consortium name="Ensembl"/>
        </authorList>
    </citation>
    <scope>IDENTIFICATION</scope>
</reference>
<evidence type="ECO:0000313" key="15">
    <source>
        <dbReference type="Ensembl" id="ENSCMMP00000008462.1"/>
    </source>
</evidence>
<keyword evidence="7 11" id="KW-1133">Transmembrane helix</keyword>
<evidence type="ECO:0000259" key="13">
    <source>
        <dbReference type="PROSITE" id="PS50024"/>
    </source>
</evidence>
<dbReference type="PROSITE" id="PS00134">
    <property type="entry name" value="TRYPSIN_HIS"/>
    <property type="match status" value="1"/>
</dbReference>
<evidence type="ECO:0000256" key="8">
    <source>
        <dbReference type="ARBA" id="ARBA00023136"/>
    </source>
</evidence>
<feature type="domain" description="Peptidase S1" evidence="14">
    <location>
        <begin position="283"/>
        <end position="515"/>
    </location>
</feature>
<accession>A0A8C3BLY7</accession>
<evidence type="ECO:0000313" key="16">
    <source>
        <dbReference type="Proteomes" id="UP000694556"/>
    </source>
</evidence>
<keyword evidence="3 11" id="KW-0812">Transmembrane</keyword>
<dbReference type="InterPro" id="IPR043504">
    <property type="entry name" value="Peptidase_S1_PA_chymotrypsin"/>
</dbReference>
<evidence type="ECO:0000256" key="4">
    <source>
        <dbReference type="ARBA" id="ARBA00022801"/>
    </source>
</evidence>
<dbReference type="FunFam" id="2.40.10.10:FF:000003">
    <property type="entry name" value="Transmembrane serine protease 3"/>
    <property type="match status" value="1"/>
</dbReference>
<evidence type="ECO:0000259" key="14">
    <source>
        <dbReference type="PROSITE" id="PS50240"/>
    </source>
</evidence>
<dbReference type="GO" id="GO:0016020">
    <property type="term" value="C:membrane"/>
    <property type="evidence" value="ECO:0007669"/>
    <property type="project" value="UniProtKB-SubCell"/>
</dbReference>
<dbReference type="Pfam" id="PF00089">
    <property type="entry name" value="Trypsin"/>
    <property type="match status" value="1"/>
</dbReference>
<protein>
    <recommendedName>
        <fullName evidence="17">Transmembrane protease serine</fullName>
    </recommendedName>
</protein>
<dbReference type="PANTHER" id="PTHR24252">
    <property type="entry name" value="ACROSIN-RELATED"/>
    <property type="match status" value="1"/>
</dbReference>
<keyword evidence="4 10" id="KW-0378">Hydrolase</keyword>
<evidence type="ECO:0000256" key="6">
    <source>
        <dbReference type="ARBA" id="ARBA00022968"/>
    </source>
</evidence>
<dbReference type="PRINTS" id="PR00722">
    <property type="entry name" value="CHYMOTRYPSIN"/>
</dbReference>
<dbReference type="PROSITE" id="PS50240">
    <property type="entry name" value="TRYPSIN_DOM"/>
    <property type="match status" value="1"/>
</dbReference>
<dbReference type="Gene3D" id="2.40.10.10">
    <property type="entry name" value="Trypsin-like serine proteases"/>
    <property type="match status" value="2"/>
</dbReference>
<evidence type="ECO:0000256" key="2">
    <source>
        <dbReference type="ARBA" id="ARBA00022670"/>
    </source>
</evidence>
<dbReference type="SUPFAM" id="SSF50494">
    <property type="entry name" value="Trypsin-like serine proteases"/>
    <property type="match status" value="1"/>
</dbReference>
<feature type="signal peptide" evidence="12">
    <location>
        <begin position="1"/>
        <end position="17"/>
    </location>
</feature>
<reference evidence="15" key="2">
    <citation type="submission" date="2025-08" db="UniProtKB">
        <authorList>
            <consortium name="Ensembl"/>
        </authorList>
    </citation>
    <scope>IDENTIFICATION</scope>
</reference>
<keyword evidence="12" id="KW-0732">Signal</keyword>
<evidence type="ECO:0000256" key="12">
    <source>
        <dbReference type="SAM" id="SignalP"/>
    </source>
</evidence>
<comment type="subcellular location">
    <subcellularLocation>
        <location evidence="1">Membrane</location>
        <topology evidence="1">Single-pass type II membrane protein</topology>
    </subcellularLocation>
</comment>
<evidence type="ECO:0000256" key="7">
    <source>
        <dbReference type="ARBA" id="ARBA00022989"/>
    </source>
</evidence>
<evidence type="ECO:0000256" key="9">
    <source>
        <dbReference type="ARBA" id="ARBA00023157"/>
    </source>
</evidence>
<dbReference type="InterPro" id="IPR036364">
    <property type="entry name" value="SEA_dom_sf"/>
</dbReference>
<feature type="chain" id="PRO_5034599362" description="Transmembrane protease serine" evidence="12">
    <location>
        <begin position="18"/>
        <end position="516"/>
    </location>
</feature>
<dbReference type="InterPro" id="IPR009003">
    <property type="entry name" value="Peptidase_S1_PA"/>
</dbReference>
<evidence type="ECO:0000256" key="5">
    <source>
        <dbReference type="ARBA" id="ARBA00022825"/>
    </source>
</evidence>
<dbReference type="CDD" id="cd00190">
    <property type="entry name" value="Tryp_SPc"/>
    <property type="match status" value="1"/>
</dbReference>
<dbReference type="InterPro" id="IPR001254">
    <property type="entry name" value="Trypsin_dom"/>
</dbReference>
<keyword evidence="16" id="KW-1185">Reference proteome</keyword>
<evidence type="ECO:0000256" key="3">
    <source>
        <dbReference type="ARBA" id="ARBA00022692"/>
    </source>
</evidence>
<keyword evidence="9" id="KW-1015">Disulfide bond</keyword>
<dbReference type="SMART" id="SM00020">
    <property type="entry name" value="Tryp_SPc"/>
    <property type="match status" value="1"/>
</dbReference>
<name>A0A8C3BLY7_CAIMO</name>
<dbReference type="Gene3D" id="3.30.70.960">
    <property type="entry name" value="SEA domain"/>
    <property type="match status" value="1"/>
</dbReference>
<dbReference type="Pfam" id="PF01390">
    <property type="entry name" value="SEA"/>
    <property type="match status" value="1"/>
</dbReference>
<feature type="transmembrane region" description="Helical" evidence="11">
    <location>
        <begin position="113"/>
        <end position="135"/>
    </location>
</feature>
<keyword evidence="5 10" id="KW-0720">Serine protease</keyword>
<reference evidence="15" key="1">
    <citation type="submission" date="2018-09" db="EMBL/GenBank/DDBJ databases">
        <title>Common duck and Muscovy duck high density SNP chip.</title>
        <authorList>
            <person name="Vignal A."/>
            <person name="Thebault N."/>
            <person name="Warren W.C."/>
        </authorList>
    </citation>
    <scope>NUCLEOTIDE SEQUENCE [LARGE SCALE GENOMIC DNA]</scope>
</reference>
<evidence type="ECO:0008006" key="17">
    <source>
        <dbReference type="Google" id="ProtNLM"/>
    </source>
</evidence>
<dbReference type="PROSITE" id="PS00135">
    <property type="entry name" value="TRYPSIN_SER"/>
    <property type="match status" value="1"/>
</dbReference>
<evidence type="ECO:0000256" key="1">
    <source>
        <dbReference type="ARBA" id="ARBA00004606"/>
    </source>
</evidence>
<dbReference type="Ensembl" id="ENSCMMT00000009319.1">
    <property type="protein sequence ID" value="ENSCMMP00000008462.1"/>
    <property type="gene ID" value="ENSCMMG00000005376.1"/>
</dbReference>
<keyword evidence="6" id="KW-0735">Signal-anchor</keyword>
<sequence length="516" mass="58008">MLLKLCFMLSMPTAAEGRCADCCLSGSPLGWEQLKHKEPGKPVSRGLDWRTKAHQCREQGWMPKQHLESRRGDWVRRRLIITITAKSLATQGTGREILSQMDTAVKRMEPWKIAVIVVSVIVGLAIVIGLITYFLCHYQYRYYNAAFLITNIQYDTRYERQTTEEFRYLSQEIENMMSTVFKKSILSQRYIRSHVVSLSPDPGGVLVSVALVFKFASADSTATSWSRVNSVLRRRLKTSSTSLNVDQSTITLTELNEDKGDTLLNNFCGIRRETFSFTGVERIIGGQRAQDGEWPWQASIQLDGTHRCGASVISNTWLVTAAHCFRGAKEPRRWTASFGILLRPPKQKKYVRRIIVHEKYSEFLLDHEYDVAVVELASPIEFTSDVHSVCLPEASHVFRDNASCFVTGWGALENDGYSVNQLRQAEVKIISTGICNRREVYGGAVTPGMLCAGYLEGQVDACQGDSGGPLVHANSRGIWYLVGIVSWGDDCGKPNKPGVYTRVTYYRDWIASQTGI</sequence>
<dbReference type="InterPro" id="IPR000082">
    <property type="entry name" value="SEA_dom"/>
</dbReference>
<dbReference type="GO" id="GO:0006508">
    <property type="term" value="P:proteolysis"/>
    <property type="evidence" value="ECO:0007669"/>
    <property type="project" value="UniProtKB-KW"/>
</dbReference>
<keyword evidence="2 10" id="KW-0645">Protease</keyword>
<dbReference type="PROSITE" id="PS50024">
    <property type="entry name" value="SEA"/>
    <property type="match status" value="1"/>
</dbReference>
<proteinExistence type="predicted"/>
<dbReference type="PANTHER" id="PTHR24252:SF17">
    <property type="entry name" value="SUPPRESSOR OF TUMORIGENICITY 14 PROTEIN HOMOLOG-RELATED"/>
    <property type="match status" value="1"/>
</dbReference>
<organism evidence="15 16">
    <name type="scientific">Cairina moschata</name>
    <name type="common">Muscovy duck</name>
    <dbReference type="NCBI Taxonomy" id="8855"/>
    <lineage>
        <taxon>Eukaryota</taxon>
        <taxon>Metazoa</taxon>
        <taxon>Chordata</taxon>
        <taxon>Craniata</taxon>
        <taxon>Vertebrata</taxon>
        <taxon>Euteleostomi</taxon>
        <taxon>Archelosauria</taxon>
        <taxon>Archosauria</taxon>
        <taxon>Dinosauria</taxon>
        <taxon>Saurischia</taxon>
        <taxon>Theropoda</taxon>
        <taxon>Coelurosauria</taxon>
        <taxon>Aves</taxon>
        <taxon>Neognathae</taxon>
        <taxon>Galloanserae</taxon>
        <taxon>Anseriformes</taxon>
        <taxon>Anatidae</taxon>
        <taxon>Anatinae</taxon>
        <taxon>Cairina</taxon>
    </lineage>
</organism>
<evidence type="ECO:0000256" key="11">
    <source>
        <dbReference type="SAM" id="Phobius"/>
    </source>
</evidence>
<dbReference type="InterPro" id="IPR033116">
    <property type="entry name" value="TRYPSIN_SER"/>
</dbReference>
<dbReference type="InterPro" id="IPR001314">
    <property type="entry name" value="Peptidase_S1A"/>
</dbReference>
<feature type="domain" description="SEA" evidence="13">
    <location>
        <begin position="139"/>
        <end position="257"/>
    </location>
</feature>
<keyword evidence="8 11" id="KW-0472">Membrane</keyword>
<dbReference type="SUPFAM" id="SSF82671">
    <property type="entry name" value="SEA domain"/>
    <property type="match status" value="1"/>
</dbReference>
<dbReference type="AlphaFoldDB" id="A0A8C3BLY7"/>
<dbReference type="InterPro" id="IPR018114">
    <property type="entry name" value="TRYPSIN_HIS"/>
</dbReference>
<evidence type="ECO:0000256" key="10">
    <source>
        <dbReference type="RuleBase" id="RU363034"/>
    </source>
</evidence>